<evidence type="ECO:0000313" key="2">
    <source>
        <dbReference type="EMBL" id="OQR81785.1"/>
    </source>
</evidence>
<feature type="domain" description="FHA" evidence="1">
    <location>
        <begin position="112"/>
        <end position="161"/>
    </location>
</feature>
<dbReference type="OrthoDB" id="69882at2759"/>
<evidence type="ECO:0000259" key="1">
    <source>
        <dbReference type="Pfam" id="PF00498"/>
    </source>
</evidence>
<dbReference type="InterPro" id="IPR008984">
    <property type="entry name" value="SMAD_FHA_dom_sf"/>
</dbReference>
<accession>A0A1V9Y7S9</accession>
<feature type="non-terminal residue" evidence="2">
    <location>
        <position position="1"/>
    </location>
</feature>
<dbReference type="InterPro" id="IPR000253">
    <property type="entry name" value="FHA_dom"/>
</dbReference>
<proteinExistence type="predicted"/>
<dbReference type="EMBL" id="JNBS01004899">
    <property type="protein sequence ID" value="OQR81785.1"/>
    <property type="molecule type" value="Genomic_DNA"/>
</dbReference>
<comment type="caution">
    <text evidence="2">The sequence shown here is derived from an EMBL/GenBank/DDBJ whole genome shotgun (WGS) entry which is preliminary data.</text>
</comment>
<name>A0A1V9Y7S9_9STRA</name>
<protein>
    <recommendedName>
        <fullName evidence="1">FHA domain-containing protein</fullName>
    </recommendedName>
</protein>
<dbReference type="CDD" id="cd00060">
    <property type="entry name" value="FHA"/>
    <property type="match status" value="1"/>
</dbReference>
<dbReference type="SUPFAM" id="SSF49879">
    <property type="entry name" value="SMAD/FHA domain"/>
    <property type="match status" value="1"/>
</dbReference>
<dbReference type="Gene3D" id="2.60.200.20">
    <property type="match status" value="1"/>
</dbReference>
<dbReference type="Pfam" id="PF00498">
    <property type="entry name" value="FHA"/>
    <property type="match status" value="1"/>
</dbReference>
<dbReference type="STRING" id="74557.A0A1V9Y7S9"/>
<reference evidence="2 3" key="1">
    <citation type="journal article" date="2014" name="Genome Biol. Evol.">
        <title>The secreted proteins of Achlya hypogyna and Thraustotheca clavata identify the ancestral oomycete secretome and reveal gene acquisitions by horizontal gene transfer.</title>
        <authorList>
            <person name="Misner I."/>
            <person name="Blouin N."/>
            <person name="Leonard G."/>
            <person name="Richards T.A."/>
            <person name="Lane C.E."/>
        </authorList>
    </citation>
    <scope>NUCLEOTIDE SEQUENCE [LARGE SCALE GENOMIC DNA]</scope>
    <source>
        <strain evidence="2 3">ATCC 34112</strain>
    </source>
</reference>
<sequence length="698" mass="79426">LSIEAFVSPFKPESTRHVKPAALRVPTKIHSSKIVGRKATWKPCKDFSIKKKIVDAYYTLRIHPKSLESMKVEQRQRFLELELDSIALNPSKTSFNFERNLLLEHEESFDVYRVSQKHCTFTYEKNVLLLIDTSKCGIRVNQKVVPSHHPRKLRAGDVIDLIKGLPTKVPLKYVVCLRLYERDTKLRFVAIPDRPLYAKQMDIVRIMYDVVFGASPLAGMDRHGKFHQIKPLAIENDYHIIQNSIYDAGIQTGMTSSIRVSVKPGVLEELQHLGTLECQVLHFIANGSSGNIYFEDNLALVHPIKYFAMIRDLGPRTCFRLVVVSYDYYEPLGTVFLVSLANFCLVEAFLELGVPHIIVLKKCSELVQKSLLSNLYSALAKRKSVEQAYRAATQACLAEFPDEGADKLLLLPEKTSHAEVLFEGEPLRKLRRRVTLRPLPLYHLFPPLCESFCSRNLDLFKVIFFHLKITKLISSKHNFITITGQAGIGNFINNKYIKLWQLLGKSVVAKALTRHLYLRRDWVVVISNPVRYCHVPTLLQSLSPKTSIWDHIYHASTTLEGTTSYIVLLSIVVITLIERMLTHTQTLNIICTARQTITKPCMLQRFPESKYKLGPLSPNDAAELMMYWIQRQESATTRKRLEALALDKSSQDIILREDFAALKLSSTSPRNLSTLAQHPALLAANGIPKDIVRLATTI</sequence>
<evidence type="ECO:0000313" key="3">
    <source>
        <dbReference type="Proteomes" id="UP000243217"/>
    </source>
</evidence>
<gene>
    <name evidence="2" type="ORF">THRCLA_11411</name>
</gene>
<dbReference type="AlphaFoldDB" id="A0A1V9Y7S9"/>
<organism evidence="2 3">
    <name type="scientific">Thraustotheca clavata</name>
    <dbReference type="NCBI Taxonomy" id="74557"/>
    <lineage>
        <taxon>Eukaryota</taxon>
        <taxon>Sar</taxon>
        <taxon>Stramenopiles</taxon>
        <taxon>Oomycota</taxon>
        <taxon>Saprolegniomycetes</taxon>
        <taxon>Saprolegniales</taxon>
        <taxon>Achlyaceae</taxon>
        <taxon>Thraustotheca</taxon>
    </lineage>
</organism>
<dbReference type="Proteomes" id="UP000243217">
    <property type="component" value="Unassembled WGS sequence"/>
</dbReference>
<keyword evidence="3" id="KW-1185">Reference proteome</keyword>